<gene>
    <name evidence="1" type="ORF">EMO91_09025</name>
</gene>
<dbReference type="RefSeq" id="WP_150379653.1">
    <property type="nucleotide sequence ID" value="NZ_RZUH01000007.1"/>
</dbReference>
<dbReference type="Proteomes" id="UP000410049">
    <property type="component" value="Unassembled WGS sequence"/>
</dbReference>
<dbReference type="AlphaFoldDB" id="A0A5M9ZHV1"/>
<evidence type="ECO:0000313" key="2">
    <source>
        <dbReference type="Proteomes" id="UP000410049"/>
    </source>
</evidence>
<reference evidence="1 2" key="1">
    <citation type="journal article" date="2019" name="Syst. Appl. Microbiol.">
        <title>Characterization of Bifidobacterium species in feaces of the Egyptian fruit bat: Description of B. vespertilionis sp. nov. and B. rousetti sp. nov.</title>
        <authorList>
            <person name="Modesto M."/>
            <person name="Satti M."/>
            <person name="Watanabe K."/>
            <person name="Puglisi E."/>
            <person name="Morelli L."/>
            <person name="Huang C.-H."/>
            <person name="Liou J.-S."/>
            <person name="Miyashita M."/>
            <person name="Tamura T."/>
            <person name="Saito S."/>
            <person name="Mori K."/>
            <person name="Huang L."/>
            <person name="Sciavilla P."/>
            <person name="Sandri C."/>
            <person name="Spiezio C."/>
            <person name="Vitali F."/>
            <person name="Cavalieri D."/>
            <person name="Perpetuini G."/>
            <person name="Tofalo R."/>
            <person name="Bonetti A."/>
            <person name="Arita M."/>
            <person name="Mattarelli P."/>
        </authorList>
    </citation>
    <scope>NUCLEOTIDE SEQUENCE [LARGE SCALE GENOMIC DNA]</scope>
    <source>
        <strain evidence="1 2">RST17</strain>
    </source>
</reference>
<sequence length="81" mass="9426">MVGVMIRYNRANGDRCVRVFDGPDGYRNAIRDPAYLRDMGRPKGDWELVVIGSDSLDTVMHTHSRYFSGRDRTKELMERFV</sequence>
<accession>A0A5M9ZHV1</accession>
<evidence type="ECO:0000313" key="1">
    <source>
        <dbReference type="EMBL" id="KAA8827184.1"/>
    </source>
</evidence>
<proteinExistence type="predicted"/>
<comment type="caution">
    <text evidence="1">The sequence shown here is derived from an EMBL/GenBank/DDBJ whole genome shotgun (WGS) entry which is preliminary data.</text>
</comment>
<protein>
    <submittedName>
        <fullName evidence="1">Uncharacterized protein</fullName>
    </submittedName>
</protein>
<organism evidence="1 2">
    <name type="scientific">Bifidobacterium myosotis</name>
    <dbReference type="NCBI Taxonomy" id="1630166"/>
    <lineage>
        <taxon>Bacteria</taxon>
        <taxon>Bacillati</taxon>
        <taxon>Actinomycetota</taxon>
        <taxon>Actinomycetes</taxon>
        <taxon>Bifidobacteriales</taxon>
        <taxon>Bifidobacteriaceae</taxon>
        <taxon>Bifidobacterium</taxon>
    </lineage>
</organism>
<dbReference type="EMBL" id="RZUH01000007">
    <property type="protein sequence ID" value="KAA8827184.1"/>
    <property type="molecule type" value="Genomic_DNA"/>
</dbReference>
<name>A0A5M9ZHV1_9BIFI</name>